<dbReference type="Proteomes" id="UP000694861">
    <property type="component" value="Unplaced"/>
</dbReference>
<protein>
    <submittedName>
        <fullName evidence="3">RNA-directed DNA polymerase homolog</fullName>
    </submittedName>
</protein>
<dbReference type="SUPFAM" id="SSF56672">
    <property type="entry name" value="DNA/RNA polymerases"/>
    <property type="match status" value="1"/>
</dbReference>
<evidence type="ECO:0000313" key="2">
    <source>
        <dbReference type="Proteomes" id="UP000694861"/>
    </source>
</evidence>
<keyword evidence="3" id="KW-0695">RNA-directed DNA polymerase</keyword>
<dbReference type="GeneID" id="107881984"/>
<dbReference type="PANTHER" id="PTHR24559:SF431">
    <property type="entry name" value="RNA-DIRECTED DNA POLYMERASE HOMOLOG"/>
    <property type="match status" value="1"/>
</dbReference>
<dbReference type="PANTHER" id="PTHR24559">
    <property type="entry name" value="TRANSPOSON TY3-I GAG-POL POLYPROTEIN"/>
    <property type="match status" value="1"/>
</dbReference>
<accession>A0ABM1LYZ4</accession>
<dbReference type="Pfam" id="PF00078">
    <property type="entry name" value="RVT_1"/>
    <property type="match status" value="1"/>
</dbReference>
<dbReference type="InterPro" id="IPR043502">
    <property type="entry name" value="DNA/RNA_pol_sf"/>
</dbReference>
<proteinExistence type="predicted"/>
<dbReference type="Gene3D" id="3.30.70.270">
    <property type="match status" value="1"/>
</dbReference>
<feature type="domain" description="Reverse transcriptase" evidence="1">
    <location>
        <begin position="37"/>
        <end position="195"/>
    </location>
</feature>
<evidence type="ECO:0000259" key="1">
    <source>
        <dbReference type="Pfam" id="PF00078"/>
    </source>
</evidence>
<reference evidence="2" key="1">
    <citation type="journal article" date="2012" name="Nat. Commun.">
        <title>The genome of Prunus mume.</title>
        <authorList>
            <person name="Zhang Q."/>
            <person name="Chen W."/>
            <person name="Sun L."/>
            <person name="Zhao F."/>
            <person name="Huang B."/>
            <person name="Yang W."/>
            <person name="Tao Y."/>
            <person name="Wang J."/>
            <person name="Yuan Z."/>
            <person name="Fan G."/>
            <person name="Xing Z."/>
            <person name="Han C."/>
            <person name="Pan H."/>
            <person name="Zhong X."/>
            <person name="Shi W."/>
            <person name="Liang X."/>
            <person name="Du D."/>
            <person name="Sun F."/>
            <person name="Xu Z."/>
            <person name="Hao R."/>
            <person name="Lv T."/>
            <person name="Lv Y."/>
            <person name="Zheng Z."/>
            <person name="Sun M."/>
            <person name="Luo L."/>
            <person name="Cai M."/>
            <person name="Gao Y."/>
            <person name="Wang J."/>
            <person name="Yin Y."/>
            <person name="Xu X."/>
            <person name="Cheng T."/>
            <person name="Wang J."/>
        </authorList>
    </citation>
    <scope>NUCLEOTIDE SEQUENCE [LARGE SCALE GENOMIC DNA]</scope>
</reference>
<dbReference type="RefSeq" id="XP_016652621.1">
    <property type="nucleotide sequence ID" value="XM_016797135.1"/>
</dbReference>
<dbReference type="CDD" id="cd01647">
    <property type="entry name" value="RT_LTR"/>
    <property type="match status" value="1"/>
</dbReference>
<evidence type="ECO:0000313" key="3">
    <source>
        <dbReference type="RefSeq" id="XP_016652621.1"/>
    </source>
</evidence>
<keyword evidence="3" id="KW-0548">Nucleotidyltransferase</keyword>
<dbReference type="InterPro" id="IPR000477">
    <property type="entry name" value="RT_dom"/>
</dbReference>
<organism evidence="2 3">
    <name type="scientific">Prunus mume</name>
    <name type="common">Japanese apricot</name>
    <name type="synonym">Armeniaca mume</name>
    <dbReference type="NCBI Taxonomy" id="102107"/>
    <lineage>
        <taxon>Eukaryota</taxon>
        <taxon>Viridiplantae</taxon>
        <taxon>Streptophyta</taxon>
        <taxon>Embryophyta</taxon>
        <taxon>Tracheophyta</taxon>
        <taxon>Spermatophyta</taxon>
        <taxon>Magnoliopsida</taxon>
        <taxon>eudicotyledons</taxon>
        <taxon>Gunneridae</taxon>
        <taxon>Pentapetalae</taxon>
        <taxon>rosids</taxon>
        <taxon>fabids</taxon>
        <taxon>Rosales</taxon>
        <taxon>Rosaceae</taxon>
        <taxon>Amygdaloideae</taxon>
        <taxon>Amygdaleae</taxon>
        <taxon>Prunus</taxon>
    </lineage>
</organism>
<dbReference type="InterPro" id="IPR053134">
    <property type="entry name" value="RNA-dir_DNA_polymerase"/>
</dbReference>
<gene>
    <name evidence="3" type="primary">LOC107881984</name>
</gene>
<dbReference type="Gene3D" id="3.10.10.10">
    <property type="entry name" value="HIV Type 1 Reverse Transcriptase, subunit A, domain 1"/>
    <property type="match status" value="1"/>
</dbReference>
<name>A0ABM1LYZ4_PRUMU</name>
<keyword evidence="2" id="KW-1185">Reference proteome</keyword>
<reference evidence="3" key="2">
    <citation type="submission" date="2025-08" db="UniProtKB">
        <authorList>
            <consortium name="RefSeq"/>
        </authorList>
    </citation>
    <scope>IDENTIFICATION</scope>
</reference>
<keyword evidence="3" id="KW-0808">Transferase</keyword>
<dbReference type="GO" id="GO:0003964">
    <property type="term" value="F:RNA-directed DNA polymerase activity"/>
    <property type="evidence" value="ECO:0007669"/>
    <property type="project" value="UniProtKB-KW"/>
</dbReference>
<dbReference type="InterPro" id="IPR043128">
    <property type="entry name" value="Rev_trsase/Diguanyl_cyclase"/>
</dbReference>
<sequence>MPERNQIISDEVDRLLEVGFICDMWCPTWISNVVVVAKKKGKWRVCVNYMNLNKACPKECYPLPKIDQIVDATARNELLTFLDAYSGYNQIPMAVEDQEKTTFITERGLYCYMVMPFGLKNAGSTYQRLVNQMFKDQLGKTMEVYIDDMVVKSAVKTQHLSHLQEIFDMLRQYRMRVKPTKCAFGVSSGQFLGHIVNR</sequence>